<dbReference type="Proteomes" id="UP000281406">
    <property type="component" value="Unassembled WGS sequence"/>
</dbReference>
<reference evidence="2 3" key="1">
    <citation type="submission" date="2018-10" db="EMBL/GenBank/DDBJ databases">
        <title>Genome assembly for a Yunnan-Guizhou Plateau 3E fish, Anabarilius grahami (Regan), and its evolutionary and genetic applications.</title>
        <authorList>
            <person name="Jiang W."/>
        </authorList>
    </citation>
    <scope>NUCLEOTIDE SEQUENCE [LARGE SCALE GENOMIC DNA]</scope>
    <source>
        <strain evidence="2">AG-KIZ</strain>
        <tissue evidence="2">Muscle</tissue>
    </source>
</reference>
<gene>
    <name evidence="2" type="ORF">DPX16_14635</name>
</gene>
<organism evidence="2 3">
    <name type="scientific">Anabarilius grahami</name>
    <name type="common">Kanglang fish</name>
    <name type="synonym">Barilius grahami</name>
    <dbReference type="NCBI Taxonomy" id="495550"/>
    <lineage>
        <taxon>Eukaryota</taxon>
        <taxon>Metazoa</taxon>
        <taxon>Chordata</taxon>
        <taxon>Craniata</taxon>
        <taxon>Vertebrata</taxon>
        <taxon>Euteleostomi</taxon>
        <taxon>Actinopterygii</taxon>
        <taxon>Neopterygii</taxon>
        <taxon>Teleostei</taxon>
        <taxon>Ostariophysi</taxon>
        <taxon>Cypriniformes</taxon>
        <taxon>Xenocyprididae</taxon>
        <taxon>Xenocypridinae</taxon>
        <taxon>Xenocypridinae incertae sedis</taxon>
        <taxon>Anabarilius</taxon>
    </lineage>
</organism>
<dbReference type="AlphaFoldDB" id="A0A3N0YII5"/>
<keyword evidence="3" id="KW-1185">Reference proteome</keyword>
<protein>
    <submittedName>
        <fullName evidence="2">Uncharacterized protein</fullName>
    </submittedName>
</protein>
<evidence type="ECO:0000313" key="2">
    <source>
        <dbReference type="EMBL" id="ROL46039.1"/>
    </source>
</evidence>
<dbReference type="EMBL" id="RJVU01041630">
    <property type="protein sequence ID" value="ROL46039.1"/>
    <property type="molecule type" value="Genomic_DNA"/>
</dbReference>
<accession>A0A3N0YII5</accession>
<name>A0A3N0YII5_ANAGA</name>
<feature type="region of interest" description="Disordered" evidence="1">
    <location>
        <begin position="247"/>
        <end position="280"/>
    </location>
</feature>
<proteinExistence type="predicted"/>
<feature type="compositionally biased region" description="Basic and acidic residues" evidence="1">
    <location>
        <begin position="269"/>
        <end position="280"/>
    </location>
</feature>
<comment type="caution">
    <text evidence="2">The sequence shown here is derived from an EMBL/GenBank/DDBJ whole genome shotgun (WGS) entry which is preliminary data.</text>
</comment>
<evidence type="ECO:0000313" key="3">
    <source>
        <dbReference type="Proteomes" id="UP000281406"/>
    </source>
</evidence>
<evidence type="ECO:0000256" key="1">
    <source>
        <dbReference type="SAM" id="MobiDB-lite"/>
    </source>
</evidence>
<sequence>MTARGARVNASAWMKRPVAMETSNVSTNPFLMDIRDTNMDLVNNGDGQYADNTNPFAAGMERTLAADGATVYGRMPSFNLASPLTPPPSRLTNPFLMSGELQNKAVVPEPSLSNQFQHKGVQCNMAGSPAAEDTGETPPEQPPVGVVVPEGSCGSSPAVKPKYLPEGVVDTFSDNLADPSFRPGVYRVNPSSSEIDIGPLDLWGTSPETEDPVVGSLPGLFSLPPLSPASSSSNRFPSHLPFPLDEAREQCARPLSNSTPKRRPGRVRRAPDRFGEWIDD</sequence>